<evidence type="ECO:0000259" key="2">
    <source>
        <dbReference type="Pfam" id="PF13403"/>
    </source>
</evidence>
<gene>
    <name evidence="3" type="ORF">GL279_08175</name>
</gene>
<feature type="domain" description="Hedgehog/Intein (Hint)" evidence="2">
    <location>
        <begin position="193"/>
        <end position="339"/>
    </location>
</feature>
<dbReference type="EMBL" id="WMIF01000009">
    <property type="protein sequence ID" value="MTH34574.1"/>
    <property type="molecule type" value="Genomic_DNA"/>
</dbReference>
<dbReference type="InterPro" id="IPR036844">
    <property type="entry name" value="Hint_dom_sf"/>
</dbReference>
<dbReference type="SUPFAM" id="SSF51294">
    <property type="entry name" value="Hedgehog/intein (Hint) domain"/>
    <property type="match status" value="1"/>
</dbReference>
<dbReference type="AlphaFoldDB" id="A0A844H4T4"/>
<evidence type="ECO:0000256" key="1">
    <source>
        <dbReference type="SAM" id="MobiDB-lite"/>
    </source>
</evidence>
<dbReference type="InterPro" id="IPR028992">
    <property type="entry name" value="Hedgehog/Intein_dom"/>
</dbReference>
<sequence length="398" mass="43959">MRCMRAPRRGHDGPGPIPASGALMPTVNISAIALGTHPDLDPDEQRLGAENARSLLGHSFGNADSPLARNMLDLTLNDRNNDGAISFNTAWGNPAGEYVRHDNAIHYLDTGVLYSGTVTYMDGSTASNVPLRVLQDVNGNLVLVPPPHTASRAEIDALTTRPLQSLQITGLLQNDFSRLDISRYDLQDAPAFVCFRHGTLIRTERGDIAVEHLRVGDRVMTRDNGPQVLRWIGRKALDGDQLRLFAQLRPVRIRAGALGRDMPRRDLHLSQQHRVLVGSRIAERIFGRNEVLVAAKHLLALPGIERDDSLQPLEYYHLLFDRHEILFSEGAQTESLFTGPEALRAIDAAARAEIVALFPELAAEDPDRLPARQIGKGHRARNLARRHADNRQPLQAGD</sequence>
<dbReference type="Proteomes" id="UP000442533">
    <property type="component" value="Unassembled WGS sequence"/>
</dbReference>
<name>A0A844H4T4_9RHOB</name>
<evidence type="ECO:0000313" key="4">
    <source>
        <dbReference type="Proteomes" id="UP000442533"/>
    </source>
</evidence>
<dbReference type="Pfam" id="PF13403">
    <property type="entry name" value="Hint_2"/>
    <property type="match status" value="1"/>
</dbReference>
<keyword evidence="4" id="KW-1185">Reference proteome</keyword>
<reference evidence="3 4" key="1">
    <citation type="submission" date="2019-11" db="EMBL/GenBank/DDBJ databases">
        <authorList>
            <person name="Dong K."/>
        </authorList>
    </citation>
    <scope>NUCLEOTIDE SEQUENCE [LARGE SCALE GENOMIC DNA]</scope>
    <source>
        <strain evidence="3 4">JCM 17370</strain>
    </source>
</reference>
<evidence type="ECO:0000313" key="3">
    <source>
        <dbReference type="EMBL" id="MTH34574.1"/>
    </source>
</evidence>
<accession>A0A844H4T4</accession>
<comment type="caution">
    <text evidence="3">The sequence shown here is derived from an EMBL/GenBank/DDBJ whole genome shotgun (WGS) entry which is preliminary data.</text>
</comment>
<feature type="compositionally biased region" description="Basic residues" evidence="1">
    <location>
        <begin position="375"/>
        <end position="385"/>
    </location>
</feature>
<protein>
    <recommendedName>
        <fullName evidence="2">Hedgehog/Intein (Hint) domain-containing protein</fullName>
    </recommendedName>
</protein>
<dbReference type="OrthoDB" id="6305173at2"/>
<organism evidence="3 4">
    <name type="scientific">Paracoccus limosus</name>
    <dbReference type="NCBI Taxonomy" id="913252"/>
    <lineage>
        <taxon>Bacteria</taxon>
        <taxon>Pseudomonadati</taxon>
        <taxon>Pseudomonadota</taxon>
        <taxon>Alphaproteobacteria</taxon>
        <taxon>Rhodobacterales</taxon>
        <taxon>Paracoccaceae</taxon>
        <taxon>Paracoccus</taxon>
    </lineage>
</organism>
<proteinExistence type="predicted"/>
<feature type="region of interest" description="Disordered" evidence="1">
    <location>
        <begin position="368"/>
        <end position="398"/>
    </location>
</feature>